<dbReference type="SMART" id="SM00979">
    <property type="entry name" value="TIFY"/>
    <property type="match status" value="1"/>
</dbReference>
<dbReference type="InterPro" id="IPR040390">
    <property type="entry name" value="TIFY/JAZ"/>
</dbReference>
<organism evidence="5 6">
    <name type="scientific">Macleaya cordata</name>
    <name type="common">Five-seeded plume-poppy</name>
    <name type="synonym">Bocconia cordata</name>
    <dbReference type="NCBI Taxonomy" id="56857"/>
    <lineage>
        <taxon>Eukaryota</taxon>
        <taxon>Viridiplantae</taxon>
        <taxon>Streptophyta</taxon>
        <taxon>Embryophyta</taxon>
        <taxon>Tracheophyta</taxon>
        <taxon>Spermatophyta</taxon>
        <taxon>Magnoliopsida</taxon>
        <taxon>Ranunculales</taxon>
        <taxon>Papaveraceae</taxon>
        <taxon>Papaveroideae</taxon>
        <taxon>Macleaya</taxon>
    </lineage>
</organism>
<feature type="region of interest" description="Disordered" evidence="3">
    <location>
        <begin position="113"/>
        <end position="154"/>
    </location>
</feature>
<dbReference type="PROSITE" id="PS51320">
    <property type="entry name" value="TIFY"/>
    <property type="match status" value="1"/>
</dbReference>
<feature type="region of interest" description="Disordered" evidence="3">
    <location>
        <begin position="224"/>
        <end position="250"/>
    </location>
</feature>
<dbReference type="Pfam" id="PF06200">
    <property type="entry name" value="tify"/>
    <property type="match status" value="1"/>
</dbReference>
<feature type="compositionally biased region" description="Polar residues" evidence="3">
    <location>
        <begin position="286"/>
        <end position="301"/>
    </location>
</feature>
<name>A0A200Q4K6_MACCD</name>
<evidence type="ECO:0000256" key="3">
    <source>
        <dbReference type="SAM" id="MobiDB-lite"/>
    </source>
</evidence>
<reference evidence="5 6" key="1">
    <citation type="journal article" date="2017" name="Mol. Plant">
        <title>The Genome of Medicinal Plant Macleaya cordata Provides New Insights into Benzylisoquinoline Alkaloids Metabolism.</title>
        <authorList>
            <person name="Liu X."/>
            <person name="Liu Y."/>
            <person name="Huang P."/>
            <person name="Ma Y."/>
            <person name="Qing Z."/>
            <person name="Tang Q."/>
            <person name="Cao H."/>
            <person name="Cheng P."/>
            <person name="Zheng Y."/>
            <person name="Yuan Z."/>
            <person name="Zhou Y."/>
            <person name="Liu J."/>
            <person name="Tang Z."/>
            <person name="Zhuo Y."/>
            <person name="Zhang Y."/>
            <person name="Yu L."/>
            <person name="Huang J."/>
            <person name="Yang P."/>
            <person name="Peng Q."/>
            <person name="Zhang J."/>
            <person name="Jiang W."/>
            <person name="Zhang Z."/>
            <person name="Lin K."/>
            <person name="Ro D.K."/>
            <person name="Chen X."/>
            <person name="Xiong X."/>
            <person name="Shang Y."/>
            <person name="Huang S."/>
            <person name="Zeng J."/>
        </authorList>
    </citation>
    <scope>NUCLEOTIDE SEQUENCE [LARGE SCALE GENOMIC DNA]</scope>
    <source>
        <strain evidence="6">cv. BLH2017</strain>
        <tissue evidence="5">Root</tissue>
    </source>
</reference>
<dbReference type="GO" id="GO:0031347">
    <property type="term" value="P:regulation of defense response"/>
    <property type="evidence" value="ECO:0007669"/>
    <property type="project" value="UniProtKB-UniRule"/>
</dbReference>
<evidence type="ECO:0000313" key="6">
    <source>
        <dbReference type="Proteomes" id="UP000195402"/>
    </source>
</evidence>
<dbReference type="OrthoDB" id="1934352at2759"/>
<feature type="region of interest" description="Disordered" evidence="3">
    <location>
        <begin position="286"/>
        <end position="320"/>
    </location>
</feature>
<comment type="similarity">
    <text evidence="1 2">Belongs to the TIFY/JAZ family.</text>
</comment>
<dbReference type="EMBL" id="MVGT01003118">
    <property type="protein sequence ID" value="OVA05394.1"/>
    <property type="molecule type" value="Genomic_DNA"/>
</dbReference>
<comment type="subcellular location">
    <subcellularLocation>
        <location evidence="2">Nucleus</location>
    </subcellularLocation>
</comment>
<dbReference type="PANTHER" id="PTHR33077:SF42">
    <property type="entry name" value="PROTEIN TIFY 4A-RELATED"/>
    <property type="match status" value="1"/>
</dbReference>
<protein>
    <recommendedName>
        <fullName evidence="2">Protein TIFY</fullName>
    </recommendedName>
    <alternativeName>
        <fullName evidence="2">Jasmonate ZIM domain-containing protein</fullName>
    </alternativeName>
</protein>
<evidence type="ECO:0000256" key="1">
    <source>
        <dbReference type="ARBA" id="ARBA00008614"/>
    </source>
</evidence>
<dbReference type="GO" id="GO:0009611">
    <property type="term" value="P:response to wounding"/>
    <property type="evidence" value="ECO:0007669"/>
    <property type="project" value="UniProtKB-UniRule"/>
</dbReference>
<feature type="region of interest" description="Disordered" evidence="3">
    <location>
        <begin position="1"/>
        <end position="25"/>
    </location>
</feature>
<sequence length="337" mass="37041">MTPGETILRSPLDKPLGQLTEDDISQLTRDDCRRYLKEKGMRRPSWNKSQAIEQVISLKSLLETPTESDTPDELRPNISVPRPSNPGQLSSNTVPSTEKVTTTATNTDFQVSVSANESVSFRRKDPPKPAVSGDVSCRPPVSDNNTTPPRSAHVTNVPASQMTIFYCGKVNVYDGMPADKARVIMQIAASPMHLLQDTISAGTSAVAPFPCRLQAASARPAITETSRQYGEEGTVSRDAEPEGPASRKASLQRYLEKRKDRGRFKIKKKIGGSSSSLEMYLNHQMRGQNPNEQSSHSGTCSPPQPRPPRTPARCNSFENQPNIIDLSFDLNDSDYVN</sequence>
<dbReference type="GO" id="GO:2000022">
    <property type="term" value="P:regulation of jasmonic acid mediated signaling pathway"/>
    <property type="evidence" value="ECO:0007669"/>
    <property type="project" value="UniProtKB-UniRule"/>
</dbReference>
<dbReference type="STRING" id="56857.A0A200Q4K6"/>
<gene>
    <name evidence="5" type="ORF">BVC80_441g157</name>
</gene>
<dbReference type="PANTHER" id="PTHR33077">
    <property type="entry name" value="PROTEIN TIFY 4A-RELATED-RELATED"/>
    <property type="match status" value="1"/>
</dbReference>
<feature type="compositionally biased region" description="Polar residues" evidence="3">
    <location>
        <begin position="85"/>
        <end position="96"/>
    </location>
</feature>
<feature type="domain" description="Tify" evidence="4">
    <location>
        <begin position="155"/>
        <end position="190"/>
    </location>
</feature>
<dbReference type="InterPro" id="IPR010399">
    <property type="entry name" value="Tify_dom"/>
</dbReference>
<evidence type="ECO:0000259" key="4">
    <source>
        <dbReference type="PROSITE" id="PS51320"/>
    </source>
</evidence>
<accession>A0A200Q4K6</accession>
<dbReference type="FunCoup" id="A0A200Q4K6">
    <property type="interactions" value="1565"/>
</dbReference>
<feature type="region of interest" description="Disordered" evidence="3">
    <location>
        <begin position="60"/>
        <end position="96"/>
    </location>
</feature>
<keyword evidence="2" id="KW-0539">Nucleus</keyword>
<comment type="function">
    <text evidence="2">Repressor of jasmonate responses.</text>
</comment>
<proteinExistence type="inferred from homology"/>
<comment type="caution">
    <text evidence="5">The sequence shown here is derived from an EMBL/GenBank/DDBJ whole genome shotgun (WGS) entry which is preliminary data.</text>
</comment>
<feature type="compositionally biased region" description="Polar residues" evidence="3">
    <location>
        <begin position="142"/>
        <end position="154"/>
    </location>
</feature>
<dbReference type="GO" id="GO:0005634">
    <property type="term" value="C:nucleus"/>
    <property type="evidence" value="ECO:0007669"/>
    <property type="project" value="UniProtKB-SubCell"/>
</dbReference>
<keyword evidence="6" id="KW-1185">Reference proteome</keyword>
<dbReference type="OMA" id="TREPECH"/>
<dbReference type="AlphaFoldDB" id="A0A200Q4K6"/>
<dbReference type="Proteomes" id="UP000195402">
    <property type="component" value="Unassembled WGS sequence"/>
</dbReference>
<evidence type="ECO:0000256" key="2">
    <source>
        <dbReference type="RuleBase" id="RU369065"/>
    </source>
</evidence>
<keyword evidence="2" id="KW-1184">Jasmonic acid signaling pathway</keyword>
<dbReference type="InterPro" id="IPR018467">
    <property type="entry name" value="CCT_CS"/>
</dbReference>
<dbReference type="Pfam" id="PF09425">
    <property type="entry name" value="Jas_motif"/>
    <property type="match status" value="1"/>
</dbReference>
<dbReference type="InParanoid" id="A0A200Q4K6"/>
<comment type="domain">
    <text evidence="2">The jas domain is required for interaction with COI1.</text>
</comment>
<evidence type="ECO:0000313" key="5">
    <source>
        <dbReference type="EMBL" id="OVA05394.1"/>
    </source>
</evidence>